<dbReference type="Proteomes" id="UP000825701">
    <property type="component" value="Chromosome"/>
</dbReference>
<dbReference type="InterPro" id="IPR040079">
    <property type="entry name" value="Glutathione_S-Trfase"/>
</dbReference>
<dbReference type="InterPro" id="IPR010987">
    <property type="entry name" value="Glutathione-S-Trfase_C-like"/>
</dbReference>
<dbReference type="PROSITE" id="PS50405">
    <property type="entry name" value="GST_CTER"/>
    <property type="match status" value="1"/>
</dbReference>
<feature type="domain" description="GST N-terminal" evidence="1">
    <location>
        <begin position="1"/>
        <end position="81"/>
    </location>
</feature>
<dbReference type="Pfam" id="PF13417">
    <property type="entry name" value="GST_N_3"/>
    <property type="match status" value="1"/>
</dbReference>
<dbReference type="AlphaFoldDB" id="A0A9E6UM32"/>
<proteinExistence type="predicted"/>
<keyword evidence="4" id="KW-1185">Reference proteome</keyword>
<organism evidence="3 4">
    <name type="scientific">Chenggangzhangella methanolivorans</name>
    <dbReference type="NCBI Taxonomy" id="1437009"/>
    <lineage>
        <taxon>Bacteria</taxon>
        <taxon>Pseudomonadati</taxon>
        <taxon>Pseudomonadota</taxon>
        <taxon>Alphaproteobacteria</taxon>
        <taxon>Hyphomicrobiales</taxon>
        <taxon>Methylopilaceae</taxon>
        <taxon>Chenggangzhangella</taxon>
    </lineage>
</organism>
<evidence type="ECO:0000313" key="3">
    <source>
        <dbReference type="EMBL" id="QZO01232.1"/>
    </source>
</evidence>
<dbReference type="InterPro" id="IPR036249">
    <property type="entry name" value="Thioredoxin-like_sf"/>
</dbReference>
<dbReference type="Pfam" id="PF13410">
    <property type="entry name" value="GST_C_2"/>
    <property type="match status" value="1"/>
</dbReference>
<reference evidence="3" key="1">
    <citation type="submission" date="2021-08" db="EMBL/GenBank/DDBJ databases">
        <authorList>
            <person name="Zhang H."/>
            <person name="Xu M."/>
            <person name="Yu Z."/>
            <person name="Yang L."/>
            <person name="Cai Y."/>
        </authorList>
    </citation>
    <scope>NUCLEOTIDE SEQUENCE</scope>
    <source>
        <strain evidence="3">CHL1</strain>
    </source>
</reference>
<dbReference type="Gene3D" id="1.20.1050.10">
    <property type="match status" value="1"/>
</dbReference>
<dbReference type="InterPro" id="IPR004045">
    <property type="entry name" value="Glutathione_S-Trfase_N"/>
</dbReference>
<dbReference type="SFLD" id="SFLDG00358">
    <property type="entry name" value="Main_(cytGST)"/>
    <property type="match status" value="1"/>
</dbReference>
<dbReference type="PANTHER" id="PTHR44051:SF8">
    <property type="entry name" value="GLUTATHIONE S-TRANSFERASE GSTA"/>
    <property type="match status" value="1"/>
</dbReference>
<accession>A0A9E6UM32</accession>
<feature type="domain" description="GST C-terminal" evidence="2">
    <location>
        <begin position="87"/>
        <end position="209"/>
    </location>
</feature>
<dbReference type="SFLD" id="SFLDS00019">
    <property type="entry name" value="Glutathione_Transferase_(cytos"/>
    <property type="match status" value="1"/>
</dbReference>
<evidence type="ECO:0000313" key="4">
    <source>
        <dbReference type="Proteomes" id="UP000825701"/>
    </source>
</evidence>
<dbReference type="PROSITE" id="PS50404">
    <property type="entry name" value="GST_NTER"/>
    <property type="match status" value="1"/>
</dbReference>
<evidence type="ECO:0000259" key="1">
    <source>
        <dbReference type="PROSITE" id="PS50404"/>
    </source>
</evidence>
<gene>
    <name evidence="3" type="ORF">K6K41_06780</name>
</gene>
<dbReference type="InterPro" id="IPR036282">
    <property type="entry name" value="Glutathione-S-Trfase_C_sf"/>
</dbReference>
<dbReference type="CDD" id="cd00570">
    <property type="entry name" value="GST_N_family"/>
    <property type="match status" value="1"/>
</dbReference>
<evidence type="ECO:0000259" key="2">
    <source>
        <dbReference type="PROSITE" id="PS50405"/>
    </source>
</evidence>
<dbReference type="PANTHER" id="PTHR44051">
    <property type="entry name" value="GLUTATHIONE S-TRANSFERASE-RELATED"/>
    <property type="match status" value="1"/>
</dbReference>
<dbReference type="SUPFAM" id="SSF52833">
    <property type="entry name" value="Thioredoxin-like"/>
    <property type="match status" value="1"/>
</dbReference>
<dbReference type="RefSeq" id="WP_261404470.1">
    <property type="nucleotide sequence ID" value="NZ_CP081869.1"/>
</dbReference>
<protein>
    <submittedName>
        <fullName evidence="3">Glutathione S-transferase family protein</fullName>
    </submittedName>
</protein>
<dbReference type="SUPFAM" id="SSF47616">
    <property type="entry name" value="GST C-terminal domain-like"/>
    <property type="match status" value="1"/>
</dbReference>
<dbReference type="EMBL" id="CP081869">
    <property type="protein sequence ID" value="QZO01232.1"/>
    <property type="molecule type" value="Genomic_DNA"/>
</dbReference>
<sequence>MLPKLYAHVFSSYSQKAFIAFCEKDEPFELRHLAPENPSAGEEWLKLWPIAKFPVLEHDGETVVEASSIIEWLELRRPDGPKMIPDDPRAALQARMRDRIFDAYVMEPMQRIVFDRLRPEGDRDPHGVAKAHEMLGKIYDWLDGEMAAREWAAGSEFGIGDCAAAPSLFYADWVQPFDGRKHLIAYYERLRARPSFARCVEDARACRDFFPGGAPKDRVG</sequence>
<dbReference type="KEGG" id="cmet:K6K41_06780"/>
<dbReference type="Gene3D" id="3.40.30.10">
    <property type="entry name" value="Glutaredoxin"/>
    <property type="match status" value="1"/>
</dbReference>
<name>A0A9E6UM32_9HYPH</name>